<feature type="region of interest" description="Disordered" evidence="1">
    <location>
        <begin position="1"/>
        <end position="26"/>
    </location>
</feature>
<name>A0A8J4QBB9_9ROSI</name>
<proteinExistence type="predicted"/>
<keyword evidence="3" id="KW-1185">Reference proteome</keyword>
<evidence type="ECO:0000313" key="3">
    <source>
        <dbReference type="Proteomes" id="UP000737018"/>
    </source>
</evidence>
<dbReference type="AlphaFoldDB" id="A0A8J4QBB9"/>
<accession>A0A8J4QBB9</accession>
<sequence length="93" mass="10198">MITPPQPSQDDHTSTNPSLKRKESRQELVLHSKRIKIVDAAPEADALDPESVKFNPKADVELLVLEERQVASGIETTDCQAKEAGLIKPPTTP</sequence>
<evidence type="ECO:0000256" key="1">
    <source>
        <dbReference type="SAM" id="MobiDB-lite"/>
    </source>
</evidence>
<gene>
    <name evidence="2" type="ORF">CMV_027688</name>
</gene>
<organism evidence="2 3">
    <name type="scientific">Castanea mollissima</name>
    <name type="common">Chinese chestnut</name>
    <dbReference type="NCBI Taxonomy" id="60419"/>
    <lineage>
        <taxon>Eukaryota</taxon>
        <taxon>Viridiplantae</taxon>
        <taxon>Streptophyta</taxon>
        <taxon>Embryophyta</taxon>
        <taxon>Tracheophyta</taxon>
        <taxon>Spermatophyta</taxon>
        <taxon>Magnoliopsida</taxon>
        <taxon>eudicotyledons</taxon>
        <taxon>Gunneridae</taxon>
        <taxon>Pentapetalae</taxon>
        <taxon>rosids</taxon>
        <taxon>fabids</taxon>
        <taxon>Fagales</taxon>
        <taxon>Fagaceae</taxon>
        <taxon>Castanea</taxon>
    </lineage>
</organism>
<dbReference type="Proteomes" id="UP000737018">
    <property type="component" value="Unassembled WGS sequence"/>
</dbReference>
<evidence type="ECO:0000313" key="2">
    <source>
        <dbReference type="EMBL" id="KAF3945992.1"/>
    </source>
</evidence>
<protein>
    <submittedName>
        <fullName evidence="2">Uncharacterized protein</fullName>
    </submittedName>
</protein>
<dbReference type="EMBL" id="JRKL02010428">
    <property type="protein sequence ID" value="KAF3945992.1"/>
    <property type="molecule type" value="Genomic_DNA"/>
</dbReference>
<reference evidence="2" key="1">
    <citation type="submission" date="2020-03" db="EMBL/GenBank/DDBJ databases">
        <title>Castanea mollissima Vanexum genome sequencing.</title>
        <authorList>
            <person name="Staton M."/>
        </authorList>
    </citation>
    <scope>NUCLEOTIDE SEQUENCE</scope>
    <source>
        <tissue evidence="2">Leaf</tissue>
    </source>
</reference>
<comment type="caution">
    <text evidence="2">The sequence shown here is derived from an EMBL/GenBank/DDBJ whole genome shotgun (WGS) entry which is preliminary data.</text>
</comment>